<accession>A0ABR2L2Z0</accession>
<comment type="caution">
    <text evidence="1">The sequence shown here is derived from an EMBL/GenBank/DDBJ whole genome shotgun (WGS) entry which is preliminary data.</text>
</comment>
<dbReference type="InterPro" id="IPR026906">
    <property type="entry name" value="LRR_5"/>
</dbReference>
<proteinExistence type="predicted"/>
<sequence length="196" mass="22729">MGAFQNTKIRNTKIPQHVKKICQDAFQHSYLDIFDFPENSELETIQDFGSTFIKYIAIPSSVTKKGENAFDKSYDLGLLFIDDNLDWKSLKIENCKEMIKNIKYFQSYKCLSFEFNEDDKTAKITGLKTNKKSDFIFIPRTITNNEHEYIITEISEGSFEGSKSLNTVFIAPESEVKIIVHYQKKISALFVLYKIN</sequence>
<protein>
    <submittedName>
        <fullName evidence="1">Uncharacterized protein</fullName>
    </submittedName>
</protein>
<keyword evidence="2" id="KW-1185">Reference proteome</keyword>
<evidence type="ECO:0000313" key="1">
    <source>
        <dbReference type="EMBL" id="KAK8897396.1"/>
    </source>
</evidence>
<dbReference type="EMBL" id="JAPFFF010000002">
    <property type="protein sequence ID" value="KAK8897396.1"/>
    <property type="molecule type" value="Genomic_DNA"/>
</dbReference>
<dbReference type="Proteomes" id="UP001470230">
    <property type="component" value="Unassembled WGS sequence"/>
</dbReference>
<organism evidence="1 2">
    <name type="scientific">Tritrichomonas musculus</name>
    <dbReference type="NCBI Taxonomy" id="1915356"/>
    <lineage>
        <taxon>Eukaryota</taxon>
        <taxon>Metamonada</taxon>
        <taxon>Parabasalia</taxon>
        <taxon>Tritrichomonadida</taxon>
        <taxon>Tritrichomonadidae</taxon>
        <taxon>Tritrichomonas</taxon>
    </lineage>
</organism>
<name>A0ABR2L2Z0_9EUKA</name>
<evidence type="ECO:0000313" key="2">
    <source>
        <dbReference type="Proteomes" id="UP001470230"/>
    </source>
</evidence>
<dbReference type="InterPro" id="IPR032675">
    <property type="entry name" value="LRR_dom_sf"/>
</dbReference>
<dbReference type="Gene3D" id="3.80.10.10">
    <property type="entry name" value="Ribonuclease Inhibitor"/>
    <property type="match status" value="2"/>
</dbReference>
<gene>
    <name evidence="1" type="ORF">M9Y10_015342</name>
</gene>
<reference evidence="1 2" key="1">
    <citation type="submission" date="2024-04" db="EMBL/GenBank/DDBJ databases">
        <title>Tritrichomonas musculus Genome.</title>
        <authorList>
            <person name="Alves-Ferreira E."/>
            <person name="Grigg M."/>
            <person name="Lorenzi H."/>
            <person name="Galac M."/>
        </authorList>
    </citation>
    <scope>NUCLEOTIDE SEQUENCE [LARGE SCALE GENOMIC DNA]</scope>
    <source>
        <strain evidence="1 2">EAF2021</strain>
    </source>
</reference>
<dbReference type="Pfam" id="PF13306">
    <property type="entry name" value="LRR_5"/>
    <property type="match status" value="1"/>
</dbReference>